<evidence type="ECO:0000256" key="2">
    <source>
        <dbReference type="RuleBase" id="RU362080"/>
    </source>
</evidence>
<gene>
    <name evidence="3" type="ORF">AB3X52_08375</name>
</gene>
<dbReference type="Gene3D" id="3.40.1620.10">
    <property type="entry name" value="YefM-like domain"/>
    <property type="match status" value="1"/>
</dbReference>
<proteinExistence type="inferred from homology"/>
<comment type="caution">
    <text evidence="3">The sequence shown here is derived from an EMBL/GenBank/DDBJ whole genome shotgun (WGS) entry which is preliminary data.</text>
</comment>
<comment type="similarity">
    <text evidence="1 2">Belongs to the phD/YefM antitoxin family.</text>
</comment>
<keyword evidence="4" id="KW-1185">Reference proteome</keyword>
<protein>
    <recommendedName>
        <fullName evidence="2">Antitoxin</fullName>
    </recommendedName>
</protein>
<name>A0ABV3SXF5_9ACTN</name>
<organism evidence="3 4">
    <name type="scientific">Nocardioides eburneus</name>
    <dbReference type="NCBI Taxonomy" id="3231482"/>
    <lineage>
        <taxon>Bacteria</taxon>
        <taxon>Bacillati</taxon>
        <taxon>Actinomycetota</taxon>
        <taxon>Actinomycetes</taxon>
        <taxon>Propionibacteriales</taxon>
        <taxon>Nocardioidaceae</taxon>
        <taxon>Nocardioides</taxon>
    </lineage>
</organism>
<accession>A0ABV3SXF5</accession>
<evidence type="ECO:0000313" key="4">
    <source>
        <dbReference type="Proteomes" id="UP001556631"/>
    </source>
</evidence>
<dbReference type="InterPro" id="IPR006442">
    <property type="entry name" value="Antitoxin_Phd/YefM"/>
</dbReference>
<dbReference type="SUPFAM" id="SSF143120">
    <property type="entry name" value="YefM-like"/>
    <property type="match status" value="1"/>
</dbReference>
<dbReference type="Pfam" id="PF02604">
    <property type="entry name" value="PhdYeFM_antitox"/>
    <property type="match status" value="1"/>
</dbReference>
<dbReference type="InterPro" id="IPR036165">
    <property type="entry name" value="YefM-like_sf"/>
</dbReference>
<sequence>MVTMTAREFNRDVSAAKRKAASGPVVITDRGEPAYVLLSVEEYRRLGEKGADLVDRLSMNDDFDIEFEPIQVDLKVPEL</sequence>
<reference evidence="3 4" key="1">
    <citation type="submission" date="2024-07" db="EMBL/GenBank/DDBJ databases">
        <authorList>
            <person name="Lee S."/>
            <person name="Kang M."/>
        </authorList>
    </citation>
    <scope>NUCLEOTIDE SEQUENCE [LARGE SCALE GENOMIC DNA]</scope>
    <source>
        <strain evidence="3 4">DS6</strain>
    </source>
</reference>
<evidence type="ECO:0000313" key="3">
    <source>
        <dbReference type="EMBL" id="MEX0427631.1"/>
    </source>
</evidence>
<comment type="function">
    <text evidence="2">Antitoxin component of a type II toxin-antitoxin (TA) system.</text>
</comment>
<dbReference type="EMBL" id="JBFPJR010000011">
    <property type="protein sequence ID" value="MEX0427631.1"/>
    <property type="molecule type" value="Genomic_DNA"/>
</dbReference>
<dbReference type="NCBIfam" id="TIGR01552">
    <property type="entry name" value="phd_fam"/>
    <property type="match status" value="1"/>
</dbReference>
<dbReference type="RefSeq" id="WP_367993201.1">
    <property type="nucleotide sequence ID" value="NZ_JBFPJR010000011.1"/>
</dbReference>
<evidence type="ECO:0000256" key="1">
    <source>
        <dbReference type="ARBA" id="ARBA00009981"/>
    </source>
</evidence>
<dbReference type="Proteomes" id="UP001556631">
    <property type="component" value="Unassembled WGS sequence"/>
</dbReference>